<dbReference type="Gene3D" id="1.10.10.60">
    <property type="entry name" value="Homeodomain-like"/>
    <property type="match status" value="1"/>
</dbReference>
<dbReference type="Pfam" id="PF00239">
    <property type="entry name" value="Resolvase"/>
    <property type="match status" value="1"/>
</dbReference>
<dbReference type="EMBL" id="JALPRF010000003">
    <property type="protein sequence ID" value="MCK8493778.1"/>
    <property type="molecule type" value="Genomic_DNA"/>
</dbReference>
<proteinExistence type="inferred from homology"/>
<evidence type="ECO:0000256" key="1">
    <source>
        <dbReference type="ARBA" id="ARBA00009913"/>
    </source>
</evidence>
<evidence type="ECO:0000259" key="6">
    <source>
        <dbReference type="PROSITE" id="PS51736"/>
    </source>
</evidence>
<dbReference type="Pfam" id="PF02796">
    <property type="entry name" value="HTH_7"/>
    <property type="match status" value="1"/>
</dbReference>
<evidence type="ECO:0000256" key="3">
    <source>
        <dbReference type="ARBA" id="ARBA00023125"/>
    </source>
</evidence>
<organism evidence="7 8">
    <name type="scientific">Spirosoma liriopis</name>
    <dbReference type="NCBI Taxonomy" id="2937440"/>
    <lineage>
        <taxon>Bacteria</taxon>
        <taxon>Pseudomonadati</taxon>
        <taxon>Bacteroidota</taxon>
        <taxon>Cytophagia</taxon>
        <taxon>Cytophagales</taxon>
        <taxon>Cytophagaceae</taxon>
        <taxon>Spirosoma</taxon>
    </lineage>
</organism>
<dbReference type="Gene3D" id="3.40.50.1390">
    <property type="entry name" value="Resolvase, N-terminal catalytic domain"/>
    <property type="match status" value="1"/>
</dbReference>
<comment type="caution">
    <text evidence="7">The sequence shown here is derived from an EMBL/GenBank/DDBJ whole genome shotgun (WGS) entry which is preliminary data.</text>
</comment>
<dbReference type="InterPro" id="IPR006120">
    <property type="entry name" value="Resolvase_HTH_dom"/>
</dbReference>
<comment type="similarity">
    <text evidence="1">Belongs to the site-specific recombinase resolvase family.</text>
</comment>
<dbReference type="PANTHER" id="PTHR30461">
    <property type="entry name" value="DNA-INVERTASE FROM LAMBDOID PROPHAGE"/>
    <property type="match status" value="1"/>
</dbReference>
<dbReference type="Proteomes" id="UP001202180">
    <property type="component" value="Unassembled WGS sequence"/>
</dbReference>
<evidence type="ECO:0000313" key="7">
    <source>
        <dbReference type="EMBL" id="MCK8493778.1"/>
    </source>
</evidence>
<dbReference type="RefSeq" id="WP_248478398.1">
    <property type="nucleotide sequence ID" value="NZ_JALPRF010000003.1"/>
</dbReference>
<dbReference type="InterPro" id="IPR006119">
    <property type="entry name" value="Resolv_N"/>
</dbReference>
<keyword evidence="2" id="KW-0229">DNA integration</keyword>
<dbReference type="InterPro" id="IPR050639">
    <property type="entry name" value="SSR_resolvase"/>
</dbReference>
<dbReference type="InterPro" id="IPR036162">
    <property type="entry name" value="Resolvase-like_N_sf"/>
</dbReference>
<dbReference type="SMART" id="SM00857">
    <property type="entry name" value="Resolvase"/>
    <property type="match status" value="1"/>
</dbReference>
<dbReference type="PROSITE" id="PS00398">
    <property type="entry name" value="RECOMBINASES_2"/>
    <property type="match status" value="1"/>
</dbReference>
<dbReference type="SUPFAM" id="SSF53041">
    <property type="entry name" value="Resolvase-like"/>
    <property type="match status" value="1"/>
</dbReference>
<evidence type="ECO:0000256" key="5">
    <source>
        <dbReference type="PROSITE-ProRule" id="PRU10137"/>
    </source>
</evidence>
<reference evidence="7 8" key="1">
    <citation type="submission" date="2022-04" db="EMBL/GenBank/DDBJ databases">
        <title>Spirosoma sp. strain RP8 genome sequencing and assembly.</title>
        <authorList>
            <person name="Jung Y."/>
        </authorList>
    </citation>
    <scope>NUCLEOTIDE SEQUENCE [LARGE SCALE GENOMIC DNA]</scope>
    <source>
        <strain evidence="7 8">RP8</strain>
    </source>
</reference>
<protein>
    <submittedName>
        <fullName evidence="7">Recombinase family protein</fullName>
    </submittedName>
</protein>
<keyword evidence="8" id="KW-1185">Reference proteome</keyword>
<sequence>MKIGYARVSTHDQNLDLQIAALQKEECGLIFQEKVGGGGKDRPQLNHMMQRLRPGDEVVVWKLDRLGRNLTHLIEIVETFAQIGVTFFSINDKIDTSTASGKLVFHIFCSLAEFERAQTRERTMAGLVSARLKGNIGGRPKGLSEESQKAARIAESLYLEGYSIKLIANQLKLSRMTVYKYLNFRGVKNRCKVD</sequence>
<feature type="active site" description="O-(5'-phospho-DNA)-serine intermediate" evidence="5">
    <location>
        <position position="9"/>
    </location>
</feature>
<evidence type="ECO:0000256" key="4">
    <source>
        <dbReference type="ARBA" id="ARBA00023172"/>
    </source>
</evidence>
<evidence type="ECO:0000256" key="2">
    <source>
        <dbReference type="ARBA" id="ARBA00022908"/>
    </source>
</evidence>
<gene>
    <name evidence="7" type="ORF">M0L20_18070</name>
</gene>
<keyword evidence="3" id="KW-0238">DNA-binding</keyword>
<dbReference type="CDD" id="cd03768">
    <property type="entry name" value="SR_ResInv"/>
    <property type="match status" value="1"/>
</dbReference>
<dbReference type="PROSITE" id="PS51736">
    <property type="entry name" value="RECOMBINASES_3"/>
    <property type="match status" value="1"/>
</dbReference>
<dbReference type="InterPro" id="IPR006118">
    <property type="entry name" value="Recombinase_CS"/>
</dbReference>
<feature type="domain" description="Resolvase/invertase-type recombinase catalytic" evidence="6">
    <location>
        <begin position="1"/>
        <end position="134"/>
    </location>
</feature>
<keyword evidence="4" id="KW-0233">DNA recombination</keyword>
<dbReference type="PROSITE" id="PS00397">
    <property type="entry name" value="RECOMBINASES_1"/>
    <property type="match status" value="1"/>
</dbReference>
<accession>A0ABT0HQ53</accession>
<name>A0ABT0HQ53_9BACT</name>
<dbReference type="PANTHER" id="PTHR30461:SF2">
    <property type="entry name" value="SERINE RECOMBINASE PINE-RELATED"/>
    <property type="match status" value="1"/>
</dbReference>
<evidence type="ECO:0000313" key="8">
    <source>
        <dbReference type="Proteomes" id="UP001202180"/>
    </source>
</evidence>